<dbReference type="InterPro" id="IPR024399">
    <property type="entry name" value="DUF2628"/>
</dbReference>
<keyword evidence="1" id="KW-0812">Transmembrane</keyword>
<name>A0A1I0B5B7_9GAMM</name>
<protein>
    <recommendedName>
        <fullName evidence="4">DUF2628 domain-containing protein</fullName>
    </recommendedName>
</protein>
<feature type="transmembrane region" description="Helical" evidence="1">
    <location>
        <begin position="38"/>
        <end position="57"/>
    </location>
</feature>
<organism evidence="2 3">
    <name type="scientific">Thorsellia anophelis DSM 18579</name>
    <dbReference type="NCBI Taxonomy" id="1123402"/>
    <lineage>
        <taxon>Bacteria</taxon>
        <taxon>Pseudomonadati</taxon>
        <taxon>Pseudomonadota</taxon>
        <taxon>Gammaproteobacteria</taxon>
        <taxon>Enterobacterales</taxon>
        <taxon>Thorselliaceae</taxon>
        <taxon>Thorsellia</taxon>
    </lineage>
</organism>
<evidence type="ECO:0008006" key="4">
    <source>
        <dbReference type="Google" id="ProtNLM"/>
    </source>
</evidence>
<dbReference type="OrthoDB" id="4727912at2"/>
<evidence type="ECO:0000313" key="3">
    <source>
        <dbReference type="Proteomes" id="UP000242642"/>
    </source>
</evidence>
<proteinExistence type="predicted"/>
<dbReference type="EMBL" id="FOHV01000007">
    <property type="protein sequence ID" value="SET01582.1"/>
    <property type="molecule type" value="Genomic_DNA"/>
</dbReference>
<dbReference type="Pfam" id="PF10947">
    <property type="entry name" value="DUF2628"/>
    <property type="match status" value="1"/>
</dbReference>
<reference evidence="3" key="1">
    <citation type="submission" date="2016-10" db="EMBL/GenBank/DDBJ databases">
        <authorList>
            <person name="Varghese N."/>
            <person name="Submissions S."/>
        </authorList>
    </citation>
    <scope>NUCLEOTIDE SEQUENCE [LARGE SCALE GENOMIC DNA]</scope>
    <source>
        <strain evidence="3">DSM 18579</strain>
    </source>
</reference>
<dbReference type="Proteomes" id="UP000242642">
    <property type="component" value="Unassembled WGS sequence"/>
</dbReference>
<evidence type="ECO:0000256" key="1">
    <source>
        <dbReference type="SAM" id="Phobius"/>
    </source>
</evidence>
<dbReference type="AlphaFoldDB" id="A0A1I0B5B7"/>
<evidence type="ECO:0000313" key="2">
    <source>
        <dbReference type="EMBL" id="SET01582.1"/>
    </source>
</evidence>
<keyword evidence="1" id="KW-0472">Membrane</keyword>
<keyword evidence="1" id="KW-1133">Transmembrane helix</keyword>
<sequence>MAYSPKWQKRFDFYEKHGLPNTPGFKAEFKNLGFMDRLTVSINFIGFFFSWIYMLVLGRPKQAVTILVVSILFQVVVYAAAYILVSLGISPKVFSFVSTAGGFLLQYAHGQIANVSYYYKEIKGEPDCFNPYKYVKLW</sequence>
<feature type="transmembrane region" description="Helical" evidence="1">
    <location>
        <begin position="63"/>
        <end position="85"/>
    </location>
</feature>
<gene>
    <name evidence="2" type="ORF">SAMN02583745_01139</name>
</gene>
<accession>A0A1I0B5B7</accession>
<dbReference type="RefSeq" id="WP_093318493.1">
    <property type="nucleotide sequence ID" value="NZ_FOHV01000007.1"/>
</dbReference>
<keyword evidence="3" id="KW-1185">Reference proteome</keyword>